<gene>
    <name evidence="2" type="ORF">G2W53_010072</name>
</gene>
<name>A0A834X0E3_9FABA</name>
<dbReference type="Proteomes" id="UP000634136">
    <property type="component" value="Unassembled WGS sequence"/>
</dbReference>
<dbReference type="AlphaFoldDB" id="A0A834X0E3"/>
<dbReference type="OrthoDB" id="2124888at2759"/>
<reference evidence="2" key="1">
    <citation type="submission" date="2020-09" db="EMBL/GenBank/DDBJ databases">
        <title>Genome-Enabled Discovery of Anthraquinone Biosynthesis in Senna tora.</title>
        <authorList>
            <person name="Kang S.-H."/>
            <person name="Pandey R.P."/>
            <person name="Lee C.-M."/>
            <person name="Sim J.-S."/>
            <person name="Jeong J.-T."/>
            <person name="Choi B.-S."/>
            <person name="Jung M."/>
            <person name="Ginzburg D."/>
            <person name="Zhao K."/>
            <person name="Won S.Y."/>
            <person name="Oh T.-J."/>
            <person name="Yu Y."/>
            <person name="Kim N.-H."/>
            <person name="Lee O.R."/>
            <person name="Lee T.-H."/>
            <person name="Bashyal P."/>
            <person name="Kim T.-S."/>
            <person name="Lee W.-H."/>
            <person name="Kawkins C."/>
            <person name="Kim C.-K."/>
            <person name="Kim J.S."/>
            <person name="Ahn B.O."/>
            <person name="Rhee S.Y."/>
            <person name="Sohng J.K."/>
        </authorList>
    </citation>
    <scope>NUCLEOTIDE SEQUENCE</scope>
    <source>
        <tissue evidence="2">Leaf</tissue>
    </source>
</reference>
<accession>A0A834X0E3</accession>
<comment type="caution">
    <text evidence="2">The sequence shown here is derived from an EMBL/GenBank/DDBJ whole genome shotgun (WGS) entry which is preliminary data.</text>
</comment>
<feature type="transmembrane region" description="Helical" evidence="1">
    <location>
        <begin position="288"/>
        <end position="316"/>
    </location>
</feature>
<dbReference type="PANTHER" id="PTHR33116">
    <property type="entry name" value="REVERSE TRANSCRIPTASE ZINC-BINDING DOMAIN-CONTAINING PROTEIN-RELATED-RELATED"/>
    <property type="match status" value="1"/>
</dbReference>
<proteinExistence type="predicted"/>
<keyword evidence="1" id="KW-0472">Membrane</keyword>
<sequence length="393" mass="45027">MDLESKKNIMGVQFARQGPMINHLMYADDTILFFKADIENCEAINNALMTYSGLSGQCLYKDKPLIVFSQNMPKLVKKHISTSLGTIVSTRIGKYLGTHIDSKPLNLQVCTSMTEKMNRKLTGWKAKVLSQVSRLTLIKLTLHSINIYQLASTIIPKKYCLQMDSICSNFFWGFKGDKAAKHLLNKKRLFAPMDRGGMGLRHSELVNSAMVTKQIWQMIDNSSSLFSQWTISEQFKGFLENVPEKTTQPGRAWKPLVKSRNLLFDHLWWQVGSEDILRRSPSGIKVELILNFPILNFTLLLFVWPIFFTSLVFLYFTPLLFRAPELGFDYGLVFNYGFLLAAIYALFYVSMDYKSWLSNGFALFILLGWSQCSCSEAQVFSRVEGMDYRIAFN</sequence>
<keyword evidence="1" id="KW-1133">Transmembrane helix</keyword>
<keyword evidence="3" id="KW-1185">Reference proteome</keyword>
<evidence type="ECO:0000313" key="2">
    <source>
        <dbReference type="EMBL" id="KAF7835213.1"/>
    </source>
</evidence>
<keyword evidence="1" id="KW-0812">Transmembrane</keyword>
<dbReference type="EMBL" id="JAAIUW010000004">
    <property type="protein sequence ID" value="KAF7835213.1"/>
    <property type="molecule type" value="Genomic_DNA"/>
</dbReference>
<dbReference type="PANTHER" id="PTHR33116:SF86">
    <property type="entry name" value="REVERSE TRANSCRIPTASE DOMAIN-CONTAINING PROTEIN"/>
    <property type="match status" value="1"/>
</dbReference>
<evidence type="ECO:0000313" key="3">
    <source>
        <dbReference type="Proteomes" id="UP000634136"/>
    </source>
</evidence>
<organism evidence="2 3">
    <name type="scientific">Senna tora</name>
    <dbReference type="NCBI Taxonomy" id="362788"/>
    <lineage>
        <taxon>Eukaryota</taxon>
        <taxon>Viridiplantae</taxon>
        <taxon>Streptophyta</taxon>
        <taxon>Embryophyta</taxon>
        <taxon>Tracheophyta</taxon>
        <taxon>Spermatophyta</taxon>
        <taxon>Magnoliopsida</taxon>
        <taxon>eudicotyledons</taxon>
        <taxon>Gunneridae</taxon>
        <taxon>Pentapetalae</taxon>
        <taxon>rosids</taxon>
        <taxon>fabids</taxon>
        <taxon>Fabales</taxon>
        <taxon>Fabaceae</taxon>
        <taxon>Caesalpinioideae</taxon>
        <taxon>Cassia clade</taxon>
        <taxon>Senna</taxon>
    </lineage>
</organism>
<feature type="transmembrane region" description="Helical" evidence="1">
    <location>
        <begin position="328"/>
        <end position="349"/>
    </location>
</feature>
<evidence type="ECO:0000256" key="1">
    <source>
        <dbReference type="SAM" id="Phobius"/>
    </source>
</evidence>
<protein>
    <submittedName>
        <fullName evidence="2">Putative ribonuclease H protein At1g65750 family</fullName>
    </submittedName>
</protein>